<protein>
    <recommendedName>
        <fullName evidence="3">Ribosome hibernation promoting factor</fullName>
        <shortName evidence="3">HPF</shortName>
    </recommendedName>
</protein>
<comment type="function">
    <text evidence="3">Required for dimerization of active 70S ribosomes into 100S ribosomes in stationary phase; 100S ribosomes are translationally inactive and sometimes present during exponential growth.</text>
</comment>
<dbReference type="InterPro" id="IPR036567">
    <property type="entry name" value="RHF-like"/>
</dbReference>
<dbReference type="STRING" id="1261640.BHK98_12325"/>
<dbReference type="InterPro" id="IPR003489">
    <property type="entry name" value="RHF/RaiA"/>
</dbReference>
<dbReference type="FunFam" id="3.30.505.50:FF:000001">
    <property type="entry name" value="Ribosome hibernation promoting factor"/>
    <property type="match status" value="1"/>
</dbReference>
<dbReference type="AlphaFoldDB" id="A0A1Q9JKN6"/>
<evidence type="ECO:0000313" key="6">
    <source>
        <dbReference type="Proteomes" id="UP000187404"/>
    </source>
</evidence>
<dbReference type="NCBIfam" id="TIGR00741">
    <property type="entry name" value="yfiA"/>
    <property type="match status" value="1"/>
</dbReference>
<gene>
    <name evidence="3" type="primary">hpf</name>
    <name evidence="5" type="ORF">BHK98_12325</name>
</gene>
<dbReference type="Gene3D" id="3.30.505.50">
    <property type="entry name" value="Sigma 54 modulation/S30EA ribosomal protein, C-terminal domain"/>
    <property type="match status" value="1"/>
</dbReference>
<dbReference type="GO" id="GO:0045900">
    <property type="term" value="P:negative regulation of translational elongation"/>
    <property type="evidence" value="ECO:0007669"/>
    <property type="project" value="TreeGrafter"/>
</dbReference>
<name>A0A1Q9JKN6_9FIRM</name>
<evidence type="ECO:0000256" key="1">
    <source>
        <dbReference type="ARBA" id="ARBA00022490"/>
    </source>
</evidence>
<dbReference type="PANTHER" id="PTHR33231:SF1">
    <property type="entry name" value="30S RIBOSOMAL PROTEIN"/>
    <property type="match status" value="1"/>
</dbReference>
<evidence type="ECO:0000259" key="4">
    <source>
        <dbReference type="Pfam" id="PF16321"/>
    </source>
</evidence>
<dbReference type="PANTHER" id="PTHR33231">
    <property type="entry name" value="30S RIBOSOMAL PROTEIN"/>
    <property type="match status" value="1"/>
</dbReference>
<dbReference type="EMBL" id="MJIE01000001">
    <property type="protein sequence ID" value="OLR56780.1"/>
    <property type="molecule type" value="Genomic_DNA"/>
</dbReference>
<sequence length="175" mass="20334">MKVNITGKNFNTYDRLQETVEKKLDKLDKYFSDEATAKVVLSKERGRDKIEATINAKGAVFRAEEVTDDIYEGIDLAVDKLASQMSRFKGKLRKRYNDNKALKFEFMPEPETETEEAKVVKAKKFQLEPMSEDEAVLQMEMLQHDFFVFLNMETDSVNVVYKRKDGNYGLLETTY</sequence>
<dbReference type="HAMAP" id="MF_00839">
    <property type="entry name" value="HPF"/>
    <property type="match status" value="1"/>
</dbReference>
<feature type="domain" description="Sigma 54 modulation/S30EA ribosomal protein C-terminal" evidence="4">
    <location>
        <begin position="115"/>
        <end position="170"/>
    </location>
</feature>
<dbReference type="SUPFAM" id="SSF69754">
    <property type="entry name" value="Ribosome binding protein Y (YfiA homologue)"/>
    <property type="match status" value="1"/>
</dbReference>
<evidence type="ECO:0000256" key="3">
    <source>
        <dbReference type="HAMAP-Rule" id="MF_00839"/>
    </source>
</evidence>
<dbReference type="GO" id="GO:0022627">
    <property type="term" value="C:cytosolic small ribosomal subunit"/>
    <property type="evidence" value="ECO:0007669"/>
    <property type="project" value="TreeGrafter"/>
</dbReference>
<dbReference type="RefSeq" id="WP_075714675.1">
    <property type="nucleotide sequence ID" value="NZ_MJIE01000001.1"/>
</dbReference>
<dbReference type="Gene3D" id="3.30.160.100">
    <property type="entry name" value="Ribosome hibernation promotion factor-like"/>
    <property type="match status" value="1"/>
</dbReference>
<dbReference type="InterPro" id="IPR038416">
    <property type="entry name" value="Ribosom_S30AE_C_sf"/>
</dbReference>
<accession>A0A1Q9JKN6</accession>
<comment type="caution">
    <text evidence="5">The sequence shown here is derived from an EMBL/GenBank/DDBJ whole genome shotgun (WGS) entry which is preliminary data.</text>
</comment>
<dbReference type="InterPro" id="IPR050574">
    <property type="entry name" value="HPF/YfiA_ribosome-assoc"/>
</dbReference>
<keyword evidence="2 3" id="KW-0810">Translation regulation</keyword>
<dbReference type="CDD" id="cd00552">
    <property type="entry name" value="RaiA"/>
    <property type="match status" value="1"/>
</dbReference>
<dbReference type="InterPro" id="IPR032528">
    <property type="entry name" value="Ribosom_S30AE_C"/>
</dbReference>
<dbReference type="OrthoDB" id="9794975at2"/>
<reference evidence="5 6" key="1">
    <citation type="journal article" date="2016" name="Appl. Environ. Microbiol.">
        <title>Function and Phylogeny of Bacterial Butyryl Coenzyme A:Acetate Transferases and Their Diversity in the Proximal Colon of Swine.</title>
        <authorList>
            <person name="Trachsel J."/>
            <person name="Bayles D.O."/>
            <person name="Looft T."/>
            <person name="Levine U.Y."/>
            <person name="Allen H.K."/>
        </authorList>
    </citation>
    <scope>NUCLEOTIDE SEQUENCE [LARGE SCALE GENOMIC DNA]</scope>
    <source>
        <strain evidence="5 6">68-3-10</strain>
    </source>
</reference>
<organism evidence="5 6">
    <name type="scientific">Hornefia porci</name>
    <dbReference type="NCBI Taxonomy" id="2652292"/>
    <lineage>
        <taxon>Bacteria</taxon>
        <taxon>Bacillati</taxon>
        <taxon>Bacillota</taxon>
        <taxon>Clostridia</taxon>
        <taxon>Peptostreptococcales</taxon>
        <taxon>Anaerovoracaceae</taxon>
        <taxon>Hornefia</taxon>
    </lineage>
</organism>
<comment type="subcellular location">
    <subcellularLocation>
        <location evidence="3">Cytoplasm</location>
    </subcellularLocation>
</comment>
<dbReference type="Pfam" id="PF16321">
    <property type="entry name" value="Ribosom_S30AE_C"/>
    <property type="match status" value="1"/>
</dbReference>
<dbReference type="Proteomes" id="UP000187404">
    <property type="component" value="Unassembled WGS sequence"/>
</dbReference>
<comment type="subunit">
    <text evidence="3">Interacts with 100S ribosomes.</text>
</comment>
<evidence type="ECO:0000256" key="2">
    <source>
        <dbReference type="ARBA" id="ARBA00022845"/>
    </source>
</evidence>
<dbReference type="InterPro" id="IPR034694">
    <property type="entry name" value="HPF_long/plastid"/>
</dbReference>
<keyword evidence="1 3" id="KW-0963">Cytoplasm</keyword>
<dbReference type="GO" id="GO:0043024">
    <property type="term" value="F:ribosomal small subunit binding"/>
    <property type="evidence" value="ECO:0007669"/>
    <property type="project" value="TreeGrafter"/>
</dbReference>
<dbReference type="GeneID" id="303113934"/>
<proteinExistence type="inferred from homology"/>
<comment type="similarity">
    <text evidence="3">Belongs to the HPF/YfiA ribosome-associated protein family. Long HPF subfamily.</text>
</comment>
<evidence type="ECO:0000313" key="5">
    <source>
        <dbReference type="EMBL" id="OLR56780.1"/>
    </source>
</evidence>
<keyword evidence="6" id="KW-1185">Reference proteome</keyword>
<dbReference type="Pfam" id="PF02482">
    <property type="entry name" value="Ribosomal_S30AE"/>
    <property type="match status" value="1"/>
</dbReference>